<protein>
    <submittedName>
        <fullName evidence="1">ParA family protein</fullName>
    </submittedName>
</protein>
<dbReference type="EMBL" id="QMEY01000014">
    <property type="protein sequence ID" value="RBQ16954.1"/>
    <property type="molecule type" value="Genomic_DNA"/>
</dbReference>
<keyword evidence="2" id="KW-1185">Reference proteome</keyword>
<evidence type="ECO:0000313" key="1">
    <source>
        <dbReference type="EMBL" id="RBQ16954.1"/>
    </source>
</evidence>
<reference evidence="1 2" key="1">
    <citation type="submission" date="2018-06" db="EMBL/GenBank/DDBJ databases">
        <title>Sphaerisporangium craniellae sp. nov., isolated from a marine sponge in the South China Sea.</title>
        <authorList>
            <person name="Li L."/>
        </authorList>
    </citation>
    <scope>NUCLEOTIDE SEQUENCE [LARGE SCALE GENOMIC DNA]</scope>
    <source>
        <strain evidence="1 2">LHW63015</strain>
    </source>
</reference>
<proteinExistence type="predicted"/>
<gene>
    <name evidence="1" type="ORF">DP939_28295</name>
</gene>
<accession>A0A366LUH3</accession>
<dbReference type="Proteomes" id="UP000253303">
    <property type="component" value="Unassembled WGS sequence"/>
</dbReference>
<dbReference type="InterPro" id="IPR027417">
    <property type="entry name" value="P-loop_NTPase"/>
</dbReference>
<dbReference type="Gene3D" id="3.40.50.300">
    <property type="entry name" value="P-loop containing nucleotide triphosphate hydrolases"/>
    <property type="match status" value="1"/>
</dbReference>
<dbReference type="AlphaFoldDB" id="A0A366LUH3"/>
<organism evidence="1 2">
    <name type="scientific">Spongiactinospora rosea</name>
    <dbReference type="NCBI Taxonomy" id="2248750"/>
    <lineage>
        <taxon>Bacteria</taxon>
        <taxon>Bacillati</taxon>
        <taxon>Actinomycetota</taxon>
        <taxon>Actinomycetes</taxon>
        <taxon>Streptosporangiales</taxon>
        <taxon>Streptosporangiaceae</taxon>
        <taxon>Spongiactinospora</taxon>
    </lineage>
</organism>
<evidence type="ECO:0000313" key="2">
    <source>
        <dbReference type="Proteomes" id="UP000253303"/>
    </source>
</evidence>
<sequence length="219" mass="22932">MALALTWPREVLLAECDPAGGSLLSGYLAGQPQDRGLGEWAVRLRRGGDPAASLAEQVVHLSSGQRILPGLAEPAQLTSVQPLWPAIAEAFAALPGDVIADIGRIGGTDTPAPLLAAADEVLVVARPSLRDLSALAPRAKALPRARVLLAGAGPYSRREVAKTLAVEVVDHLPHDVRAAKLLSHGTGNTRYLARSLLLRAARSLANTLSERALPEVARS</sequence>
<dbReference type="SUPFAM" id="SSF52540">
    <property type="entry name" value="P-loop containing nucleoside triphosphate hydrolases"/>
    <property type="match status" value="1"/>
</dbReference>
<comment type="caution">
    <text evidence="1">The sequence shown here is derived from an EMBL/GenBank/DDBJ whole genome shotgun (WGS) entry which is preliminary data.</text>
</comment>
<name>A0A366LUH3_9ACTN</name>